<comment type="similarity">
    <text evidence="3">Belongs to the cytochrome P450 family.</text>
</comment>
<dbReference type="OrthoDB" id="1055148at2759"/>
<gene>
    <name evidence="11" type="ORF">BDZ94DRAFT_1238552</name>
</gene>
<comment type="cofactor">
    <cofactor evidence="1 9">
        <name>heme</name>
        <dbReference type="ChEBI" id="CHEBI:30413"/>
    </cofactor>
</comment>
<dbReference type="InterPro" id="IPR002401">
    <property type="entry name" value="Cyt_P450_E_grp-I"/>
</dbReference>
<keyword evidence="7 9" id="KW-0408">Iron</keyword>
<evidence type="ECO:0000256" key="5">
    <source>
        <dbReference type="ARBA" id="ARBA00022723"/>
    </source>
</evidence>
<dbReference type="AlphaFoldDB" id="A0A9P5XYY5"/>
<protein>
    <submittedName>
        <fullName evidence="11">Cytochrome P450</fullName>
    </submittedName>
</protein>
<proteinExistence type="inferred from homology"/>
<evidence type="ECO:0000256" key="8">
    <source>
        <dbReference type="ARBA" id="ARBA00023033"/>
    </source>
</evidence>
<evidence type="ECO:0000256" key="6">
    <source>
        <dbReference type="ARBA" id="ARBA00023002"/>
    </source>
</evidence>
<keyword evidence="4 9" id="KW-0349">Heme</keyword>
<dbReference type="InterPro" id="IPR001128">
    <property type="entry name" value="Cyt_P450"/>
</dbReference>
<keyword evidence="10" id="KW-1133">Transmembrane helix</keyword>
<evidence type="ECO:0000256" key="3">
    <source>
        <dbReference type="ARBA" id="ARBA00010617"/>
    </source>
</evidence>
<feature type="binding site" description="axial binding residue" evidence="9">
    <location>
        <position position="448"/>
    </location>
    <ligand>
        <name>heme</name>
        <dbReference type="ChEBI" id="CHEBI:30413"/>
    </ligand>
    <ligandPart>
        <name>Fe</name>
        <dbReference type="ChEBI" id="CHEBI:18248"/>
    </ligandPart>
</feature>
<sequence>MSFKFVLEWSTPMLVPAAVVGLVTIVFGLIIWSTAPENIPDLPGPRGWPIVGSLFQRGSDSADTYHRWSKIYGPVFRVRLGYKWVVVINSADAADELLASSAYAAVFQSRPVPYSMRKLWDQTSHKTITIGSSPYDDLLKGKRRLSIASVSPAASKSYENIIHRSTQNFVRDLNNAMKRGGPIDPSPIFFKNSACLAIGIFFGTSIDEASHLFDDIPYPMKRMAQIRDINGKAKDYLPFLRIFPSGEIFRQAVAVAQYRNDKFTGLLDKCRQRFAAGTAEPCAAVTIMKDHKTELTDEALTSVSNSMVSSGLESHMPNLLLWSLGLLASNKSIQEKCYQAVVRRAALHDSVDFEKDRDDYLMAFVKEAGRYFTTLRLSVARETIGKDCVWQGHYIPKGTTVWCNSHAINRDESRFQLPESFIPERYMNGPEAERSMPHYSFGIGRRMCPATILVHKENYAIFQTILTHYSVELFDGEREFDPVRGCADSRQFSQGPKPYRIKLEVRDSKKLETFLKTTF</sequence>
<reference evidence="11" key="1">
    <citation type="submission" date="2020-11" db="EMBL/GenBank/DDBJ databases">
        <authorList>
            <consortium name="DOE Joint Genome Institute"/>
            <person name="Ahrendt S."/>
            <person name="Riley R."/>
            <person name="Andreopoulos W."/>
            <person name="Labutti K."/>
            <person name="Pangilinan J."/>
            <person name="Ruiz-Duenas F.J."/>
            <person name="Barrasa J.M."/>
            <person name="Sanchez-Garcia M."/>
            <person name="Camarero S."/>
            <person name="Miyauchi S."/>
            <person name="Serrano A."/>
            <person name="Linde D."/>
            <person name="Babiker R."/>
            <person name="Drula E."/>
            <person name="Ayuso-Fernandez I."/>
            <person name="Pacheco R."/>
            <person name="Padilla G."/>
            <person name="Ferreira P."/>
            <person name="Barriuso J."/>
            <person name="Kellner H."/>
            <person name="Castanera R."/>
            <person name="Alfaro M."/>
            <person name="Ramirez L."/>
            <person name="Pisabarro A.G."/>
            <person name="Kuo A."/>
            <person name="Tritt A."/>
            <person name="Lipzen A."/>
            <person name="He G."/>
            <person name="Yan M."/>
            <person name="Ng V."/>
            <person name="Cullen D."/>
            <person name="Martin F."/>
            <person name="Rosso M.-N."/>
            <person name="Henrissat B."/>
            <person name="Hibbett D."/>
            <person name="Martinez A.T."/>
            <person name="Grigoriev I.V."/>
        </authorList>
    </citation>
    <scope>NUCLEOTIDE SEQUENCE</scope>
    <source>
        <strain evidence="11">CBS 247.69</strain>
    </source>
</reference>
<dbReference type="Pfam" id="PF00067">
    <property type="entry name" value="p450"/>
    <property type="match status" value="1"/>
</dbReference>
<organism evidence="11 12">
    <name type="scientific">Collybia nuda</name>
    <dbReference type="NCBI Taxonomy" id="64659"/>
    <lineage>
        <taxon>Eukaryota</taxon>
        <taxon>Fungi</taxon>
        <taxon>Dikarya</taxon>
        <taxon>Basidiomycota</taxon>
        <taxon>Agaricomycotina</taxon>
        <taxon>Agaricomycetes</taxon>
        <taxon>Agaricomycetidae</taxon>
        <taxon>Agaricales</taxon>
        <taxon>Tricholomatineae</taxon>
        <taxon>Clitocybaceae</taxon>
        <taxon>Collybia</taxon>
    </lineage>
</organism>
<keyword evidence="5 9" id="KW-0479">Metal-binding</keyword>
<dbReference type="GO" id="GO:0004497">
    <property type="term" value="F:monooxygenase activity"/>
    <property type="evidence" value="ECO:0007669"/>
    <property type="project" value="UniProtKB-KW"/>
</dbReference>
<dbReference type="Proteomes" id="UP000807353">
    <property type="component" value="Unassembled WGS sequence"/>
</dbReference>
<keyword evidence="8" id="KW-0503">Monooxygenase</keyword>
<dbReference type="InterPro" id="IPR050364">
    <property type="entry name" value="Cytochrome_P450_fung"/>
</dbReference>
<comment type="pathway">
    <text evidence="2">Secondary metabolite biosynthesis.</text>
</comment>
<keyword evidence="10" id="KW-0472">Membrane</keyword>
<keyword evidence="10" id="KW-0812">Transmembrane</keyword>
<dbReference type="PANTHER" id="PTHR46300:SF9">
    <property type="entry name" value="P450, PUTATIVE-RELATED"/>
    <property type="match status" value="1"/>
</dbReference>
<evidence type="ECO:0000313" key="12">
    <source>
        <dbReference type="Proteomes" id="UP000807353"/>
    </source>
</evidence>
<evidence type="ECO:0000256" key="10">
    <source>
        <dbReference type="SAM" id="Phobius"/>
    </source>
</evidence>
<dbReference type="EMBL" id="MU150300">
    <property type="protein sequence ID" value="KAF9460352.1"/>
    <property type="molecule type" value="Genomic_DNA"/>
</dbReference>
<feature type="transmembrane region" description="Helical" evidence="10">
    <location>
        <begin position="12"/>
        <end position="32"/>
    </location>
</feature>
<dbReference type="PRINTS" id="PR00463">
    <property type="entry name" value="EP450I"/>
</dbReference>
<dbReference type="SUPFAM" id="SSF48264">
    <property type="entry name" value="Cytochrome P450"/>
    <property type="match status" value="1"/>
</dbReference>
<evidence type="ECO:0000256" key="2">
    <source>
        <dbReference type="ARBA" id="ARBA00005179"/>
    </source>
</evidence>
<keyword evidence="12" id="KW-1185">Reference proteome</keyword>
<dbReference type="PANTHER" id="PTHR46300">
    <property type="entry name" value="P450, PUTATIVE (EUROFUNG)-RELATED-RELATED"/>
    <property type="match status" value="1"/>
</dbReference>
<evidence type="ECO:0000256" key="4">
    <source>
        <dbReference type="ARBA" id="ARBA00022617"/>
    </source>
</evidence>
<evidence type="ECO:0000256" key="9">
    <source>
        <dbReference type="PIRSR" id="PIRSR602401-1"/>
    </source>
</evidence>
<evidence type="ECO:0000256" key="1">
    <source>
        <dbReference type="ARBA" id="ARBA00001971"/>
    </source>
</evidence>
<dbReference type="InterPro" id="IPR036396">
    <property type="entry name" value="Cyt_P450_sf"/>
</dbReference>
<evidence type="ECO:0000256" key="7">
    <source>
        <dbReference type="ARBA" id="ARBA00023004"/>
    </source>
</evidence>
<evidence type="ECO:0000313" key="11">
    <source>
        <dbReference type="EMBL" id="KAF9460352.1"/>
    </source>
</evidence>
<dbReference type="GO" id="GO:0020037">
    <property type="term" value="F:heme binding"/>
    <property type="evidence" value="ECO:0007669"/>
    <property type="project" value="InterPro"/>
</dbReference>
<dbReference type="GO" id="GO:0005506">
    <property type="term" value="F:iron ion binding"/>
    <property type="evidence" value="ECO:0007669"/>
    <property type="project" value="InterPro"/>
</dbReference>
<dbReference type="GO" id="GO:0016705">
    <property type="term" value="F:oxidoreductase activity, acting on paired donors, with incorporation or reduction of molecular oxygen"/>
    <property type="evidence" value="ECO:0007669"/>
    <property type="project" value="InterPro"/>
</dbReference>
<dbReference type="Gene3D" id="1.10.630.10">
    <property type="entry name" value="Cytochrome P450"/>
    <property type="match status" value="1"/>
</dbReference>
<keyword evidence="6" id="KW-0560">Oxidoreductase</keyword>
<comment type="caution">
    <text evidence="11">The sequence shown here is derived from an EMBL/GenBank/DDBJ whole genome shotgun (WGS) entry which is preliminary data.</text>
</comment>
<name>A0A9P5XYY5_9AGAR</name>
<accession>A0A9P5XYY5</accession>